<dbReference type="PANTHER" id="PTHR30607:SF2">
    <property type="entry name" value="POTASSIUM-TRANSPORTING ATPASE POTASSIUM-BINDING SUBUNIT"/>
    <property type="match status" value="1"/>
</dbReference>
<keyword evidence="6 9" id="KW-1133">Transmembrane helix</keyword>
<keyword evidence="4 9" id="KW-0812">Transmembrane</keyword>
<keyword evidence="11" id="KW-1185">Reference proteome</keyword>
<dbReference type="GO" id="GO:0030955">
    <property type="term" value="F:potassium ion binding"/>
    <property type="evidence" value="ECO:0007669"/>
    <property type="project" value="UniProtKB-UniRule"/>
</dbReference>
<gene>
    <name evidence="9 10" type="primary">kdpA</name>
    <name evidence="10" type="ORF">MPOR_49010</name>
</gene>
<evidence type="ECO:0000256" key="2">
    <source>
        <dbReference type="ARBA" id="ARBA00022475"/>
    </source>
</evidence>
<dbReference type="KEGG" id="mpof:MPOR_49010"/>
<comment type="subunit">
    <text evidence="9">The system is composed of three essential subunits: KdpA, KdpB and KdpC.</text>
</comment>
<feature type="transmembrane region" description="Helical" evidence="9">
    <location>
        <begin position="431"/>
        <end position="454"/>
    </location>
</feature>
<proteinExistence type="inferred from homology"/>
<comment type="similarity">
    <text evidence="9">Belongs to the KdpA family.</text>
</comment>
<dbReference type="NCBIfam" id="TIGR00680">
    <property type="entry name" value="kdpA"/>
    <property type="match status" value="1"/>
</dbReference>
<evidence type="ECO:0000313" key="11">
    <source>
        <dbReference type="Proteomes" id="UP000466785"/>
    </source>
</evidence>
<evidence type="ECO:0000256" key="6">
    <source>
        <dbReference type="ARBA" id="ARBA00022989"/>
    </source>
</evidence>
<evidence type="ECO:0000313" key="10">
    <source>
        <dbReference type="EMBL" id="BBX53875.1"/>
    </source>
</evidence>
<sequence>MSIPNWVQFAVLIALLAITAPPLGLYIARVYGETGTAPGDRFFKPVERMLYRLCRVDPASEQRWTTYAFAVIAFSAVSFLLLYGLLRLQAVLPFNPTDMPAVTDHVAFNAAVSFMTNTNWQSYGGETTLSHLTQMTGLTVQNFVSAAVGMCVMAALIRGLARRRAQTLGNFWVDLTRTVLRILLPLSFVVALLLISQGVIQNLSGFTAAQTLEDATQYIPGGPAASQVAIKQLGTNGGGFFNVNSAHPLENYTPLGNLIENWAILVVPFALAFTFGRMVGDRRQGFAVAAIMAIICFGMSVAAMSFEGNGNPRLDALGVSQTATADQSGGNLEGKEVRFGTAASGLWAASTTGTSNGSVNSMHDSYTPLGGMIPMSHMMLGEVSPGGVGVGLNGLLIMAILSVFIAGLMVGRTPEYLGKKIQATEMKLVTLYILAMPATLLAFAAASVLIPSALDSLNNTGPHGLSEILYAFASGSNNNGSAFAGLTASTWWYDVTIGLAMLIGRFFLIIPVLAIAGSMARKGTTPVTTASFPTHKPLFVGLVIGIVLIVGGLTFFPALALGPVVEQLSI</sequence>
<evidence type="ECO:0000256" key="1">
    <source>
        <dbReference type="ARBA" id="ARBA00022448"/>
    </source>
</evidence>
<feature type="transmembrane region" description="Helical" evidence="9">
    <location>
        <begin position="538"/>
        <end position="560"/>
    </location>
</feature>
<organism evidence="10 11">
    <name type="scientific">Mycolicibacterium poriferae</name>
    <dbReference type="NCBI Taxonomy" id="39694"/>
    <lineage>
        <taxon>Bacteria</taxon>
        <taxon>Bacillati</taxon>
        <taxon>Actinomycetota</taxon>
        <taxon>Actinomycetes</taxon>
        <taxon>Mycobacteriales</taxon>
        <taxon>Mycobacteriaceae</taxon>
        <taxon>Mycolicibacterium</taxon>
    </lineage>
</organism>
<dbReference type="PANTHER" id="PTHR30607">
    <property type="entry name" value="POTASSIUM-TRANSPORTING ATPASE A CHAIN"/>
    <property type="match status" value="1"/>
</dbReference>
<feature type="transmembrane region" description="Helical" evidence="9">
    <location>
        <begin position="491"/>
        <end position="517"/>
    </location>
</feature>
<dbReference type="AlphaFoldDB" id="A0A6N4VG97"/>
<dbReference type="Pfam" id="PF03814">
    <property type="entry name" value="KdpA"/>
    <property type="match status" value="1"/>
</dbReference>
<keyword evidence="1 9" id="KW-0813">Transport</keyword>
<dbReference type="GO" id="GO:0005886">
    <property type="term" value="C:plasma membrane"/>
    <property type="evidence" value="ECO:0007669"/>
    <property type="project" value="UniProtKB-SubCell"/>
</dbReference>
<feature type="transmembrane region" description="Helical" evidence="9">
    <location>
        <begin position="6"/>
        <end position="28"/>
    </location>
</feature>
<evidence type="ECO:0000256" key="8">
    <source>
        <dbReference type="ARBA" id="ARBA00023136"/>
    </source>
</evidence>
<protein>
    <recommendedName>
        <fullName evidence="9">Potassium-transporting ATPase potassium-binding subunit</fullName>
    </recommendedName>
    <alternativeName>
        <fullName evidence="9">ATP phosphohydrolase [potassium-transporting] A chain</fullName>
    </alternativeName>
    <alternativeName>
        <fullName evidence="9">Potassium-binding and translocating subunit A</fullName>
    </alternativeName>
    <alternativeName>
        <fullName evidence="9">Potassium-translocating ATPase A chain</fullName>
    </alternativeName>
</protein>
<dbReference type="EMBL" id="AP022570">
    <property type="protein sequence ID" value="BBX53875.1"/>
    <property type="molecule type" value="Genomic_DNA"/>
</dbReference>
<evidence type="ECO:0000256" key="5">
    <source>
        <dbReference type="ARBA" id="ARBA00022958"/>
    </source>
</evidence>
<dbReference type="Proteomes" id="UP000466785">
    <property type="component" value="Chromosome"/>
</dbReference>
<accession>A0A6N4VG97</accession>
<dbReference type="RefSeq" id="WP_163678507.1">
    <property type="nucleotide sequence ID" value="NZ_AP022570.1"/>
</dbReference>
<feature type="transmembrane region" description="Helical" evidence="9">
    <location>
        <begin position="64"/>
        <end position="86"/>
    </location>
</feature>
<keyword evidence="7 9" id="KW-0406">Ion transport</keyword>
<feature type="transmembrane region" description="Helical" evidence="9">
    <location>
        <begin position="388"/>
        <end position="410"/>
    </location>
</feature>
<feature type="transmembrane region" description="Helical" evidence="9">
    <location>
        <begin position="262"/>
        <end position="279"/>
    </location>
</feature>
<keyword evidence="5 9" id="KW-0630">Potassium</keyword>
<reference evidence="10 11" key="1">
    <citation type="journal article" date="2019" name="Emerg. Microbes Infect.">
        <title>Comprehensive subspecies identification of 175 nontuberculous mycobacteria species based on 7547 genomic profiles.</title>
        <authorList>
            <person name="Matsumoto Y."/>
            <person name="Kinjo T."/>
            <person name="Motooka D."/>
            <person name="Nabeya D."/>
            <person name="Jung N."/>
            <person name="Uechi K."/>
            <person name="Horii T."/>
            <person name="Iida T."/>
            <person name="Fujita J."/>
            <person name="Nakamura S."/>
        </authorList>
    </citation>
    <scope>NUCLEOTIDE SEQUENCE [LARGE SCALE GENOMIC DNA]</scope>
    <source>
        <strain evidence="10 11">JCM 12603</strain>
    </source>
</reference>
<keyword evidence="2 9" id="KW-1003">Cell membrane</keyword>
<dbReference type="GO" id="GO:0008556">
    <property type="term" value="F:P-type potassium transmembrane transporter activity"/>
    <property type="evidence" value="ECO:0007669"/>
    <property type="project" value="InterPro"/>
</dbReference>
<comment type="function">
    <text evidence="9">Part of the high-affinity ATP-driven potassium transport (or Kdp) system, which catalyzes the hydrolysis of ATP coupled with the electrogenic transport of potassium into the cytoplasm. This subunit binds the extracellular potassium ions and delivers the ions to the membrane domain of KdpB through an intramembrane tunnel.</text>
</comment>
<evidence type="ECO:0000256" key="7">
    <source>
        <dbReference type="ARBA" id="ARBA00023065"/>
    </source>
</evidence>
<name>A0A6N4VG97_9MYCO</name>
<feature type="transmembrane region" description="Helical" evidence="9">
    <location>
        <begin position="143"/>
        <end position="161"/>
    </location>
</feature>
<dbReference type="HAMAP" id="MF_00275">
    <property type="entry name" value="KdpA"/>
    <property type="match status" value="1"/>
</dbReference>
<comment type="subcellular location">
    <subcellularLocation>
        <location evidence="9">Cell membrane</location>
        <topology evidence="9">Multi-pass membrane protein</topology>
    </subcellularLocation>
</comment>
<dbReference type="InterPro" id="IPR004623">
    <property type="entry name" value="KdpA"/>
</dbReference>
<evidence type="ECO:0000256" key="4">
    <source>
        <dbReference type="ARBA" id="ARBA00022692"/>
    </source>
</evidence>
<dbReference type="PIRSF" id="PIRSF001294">
    <property type="entry name" value="K_ATPaseA"/>
    <property type="match status" value="1"/>
</dbReference>
<evidence type="ECO:0000256" key="9">
    <source>
        <dbReference type="HAMAP-Rule" id="MF_00275"/>
    </source>
</evidence>
<keyword evidence="3 9" id="KW-0633">Potassium transport</keyword>
<feature type="transmembrane region" description="Helical" evidence="9">
    <location>
        <begin position="286"/>
        <end position="306"/>
    </location>
</feature>
<feature type="transmembrane region" description="Helical" evidence="9">
    <location>
        <begin position="182"/>
        <end position="200"/>
    </location>
</feature>
<evidence type="ECO:0000256" key="3">
    <source>
        <dbReference type="ARBA" id="ARBA00022538"/>
    </source>
</evidence>
<keyword evidence="8 9" id="KW-0472">Membrane</keyword>